<dbReference type="SUPFAM" id="SSF56317">
    <property type="entry name" value="Carbon-nitrogen hydrolase"/>
    <property type="match status" value="1"/>
</dbReference>
<feature type="domain" description="CN hydrolase" evidence="2">
    <location>
        <begin position="2"/>
        <end position="251"/>
    </location>
</feature>
<gene>
    <name evidence="3" type="ORF">PZE19_16295</name>
</gene>
<proteinExistence type="predicted"/>
<evidence type="ECO:0000313" key="3">
    <source>
        <dbReference type="EMBL" id="MDG3005352.1"/>
    </source>
</evidence>
<evidence type="ECO:0000313" key="4">
    <source>
        <dbReference type="Proteomes" id="UP001216907"/>
    </source>
</evidence>
<evidence type="ECO:0000256" key="1">
    <source>
        <dbReference type="ARBA" id="ARBA00022801"/>
    </source>
</evidence>
<evidence type="ECO:0000259" key="2">
    <source>
        <dbReference type="PROSITE" id="PS50263"/>
    </source>
</evidence>
<dbReference type="PANTHER" id="PTHR23088">
    <property type="entry name" value="NITRILASE-RELATED"/>
    <property type="match status" value="1"/>
</dbReference>
<accession>A0ABT6FCQ8</accession>
<keyword evidence="1 3" id="KW-0378">Hydrolase</keyword>
<comment type="caution">
    <text evidence="3">The sequence shown here is derived from an EMBL/GenBank/DDBJ whole genome shotgun (WGS) entry which is preliminary data.</text>
</comment>
<dbReference type="PANTHER" id="PTHR23088:SF27">
    <property type="entry name" value="DEAMINATED GLUTATHIONE AMIDASE"/>
    <property type="match status" value="1"/>
</dbReference>
<dbReference type="CDD" id="cd07572">
    <property type="entry name" value="nit"/>
    <property type="match status" value="1"/>
</dbReference>
<dbReference type="Pfam" id="PF00795">
    <property type="entry name" value="CN_hydrolase"/>
    <property type="match status" value="1"/>
</dbReference>
<dbReference type="Proteomes" id="UP001216907">
    <property type="component" value="Unassembled WGS sequence"/>
</dbReference>
<dbReference type="EMBL" id="JARRAG010000002">
    <property type="protein sequence ID" value="MDG3005352.1"/>
    <property type="molecule type" value="Genomic_DNA"/>
</dbReference>
<keyword evidence="4" id="KW-1185">Reference proteome</keyword>
<dbReference type="Gene3D" id="3.60.110.10">
    <property type="entry name" value="Carbon-nitrogen hydrolase"/>
    <property type="match status" value="1"/>
</dbReference>
<dbReference type="InterPro" id="IPR045254">
    <property type="entry name" value="Nit1/2_C-N_Hydrolase"/>
</dbReference>
<protein>
    <submittedName>
        <fullName evidence="3">Carbon-nitrogen hydrolase family protein</fullName>
    </submittedName>
</protein>
<dbReference type="RefSeq" id="WP_277861697.1">
    <property type="nucleotide sequence ID" value="NZ_JARRAG010000002.1"/>
</dbReference>
<organism evidence="3 4">
    <name type="scientific">Paludisphaera mucosa</name>
    <dbReference type="NCBI Taxonomy" id="3030827"/>
    <lineage>
        <taxon>Bacteria</taxon>
        <taxon>Pseudomonadati</taxon>
        <taxon>Planctomycetota</taxon>
        <taxon>Planctomycetia</taxon>
        <taxon>Isosphaerales</taxon>
        <taxon>Isosphaeraceae</taxon>
        <taxon>Paludisphaera</taxon>
    </lineage>
</organism>
<reference evidence="3 4" key="1">
    <citation type="submission" date="2023-03" db="EMBL/GenBank/DDBJ databases">
        <title>Paludisphaera mucosa sp. nov. a novel planctomycete from northern fen.</title>
        <authorList>
            <person name="Ivanova A."/>
        </authorList>
    </citation>
    <scope>NUCLEOTIDE SEQUENCE [LARGE SCALE GENOMIC DNA]</scope>
    <source>
        <strain evidence="3 4">Pla2</strain>
    </source>
</reference>
<sequence>MFLAAVIQTSSTTDVERNLAEIEALVARAAGYGAKFVGTPENANFLGPAEEKVGRAEALDGPTCSRLAELARRHTVYLLLGSFNERGATPGRCRNTSVLFGPDGSRLATYRKIHLFDVDHSDAVRAMESRTIEPGDEEVVAETALGRFGLSVCYDLRFGDQYRRLVRRGAEMLCVPAAFTMRTGRDHWSELLRARAIECQAYVLAPAQFGRHGDSELRESYGRAMIVDPWGVVLATAADGPSGLALAEIDLARVAEIRRAIPVGAYDPA</sequence>
<dbReference type="InterPro" id="IPR036526">
    <property type="entry name" value="C-N_Hydrolase_sf"/>
</dbReference>
<dbReference type="PROSITE" id="PS50263">
    <property type="entry name" value="CN_HYDROLASE"/>
    <property type="match status" value="1"/>
</dbReference>
<dbReference type="InterPro" id="IPR003010">
    <property type="entry name" value="C-N_Hydrolase"/>
</dbReference>
<dbReference type="GO" id="GO:0016787">
    <property type="term" value="F:hydrolase activity"/>
    <property type="evidence" value="ECO:0007669"/>
    <property type="project" value="UniProtKB-KW"/>
</dbReference>
<name>A0ABT6FCQ8_9BACT</name>